<dbReference type="GO" id="GO:0042158">
    <property type="term" value="P:lipoprotein biosynthetic process"/>
    <property type="evidence" value="ECO:0007669"/>
    <property type="project" value="InterPro"/>
</dbReference>
<organism evidence="6 7">
    <name type="scientific">Acinetobacter wuhouensis</name>
    <dbReference type="NCBI Taxonomy" id="1879050"/>
    <lineage>
        <taxon>Bacteria</taxon>
        <taxon>Pseudomonadati</taxon>
        <taxon>Pseudomonadota</taxon>
        <taxon>Gammaproteobacteria</taxon>
        <taxon>Moraxellales</taxon>
        <taxon>Moraxellaceae</taxon>
        <taxon>Acinetobacter</taxon>
    </lineage>
</organism>
<dbReference type="EMBL" id="CP033133">
    <property type="protein sequence ID" value="AYO54156.1"/>
    <property type="molecule type" value="Genomic_DNA"/>
</dbReference>
<proteinExistence type="predicted"/>
<dbReference type="GO" id="GO:0008961">
    <property type="term" value="F:phosphatidylglycerol-prolipoprotein diacylglyceryl transferase activity"/>
    <property type="evidence" value="ECO:0007669"/>
    <property type="project" value="InterPro"/>
</dbReference>
<evidence type="ECO:0000256" key="3">
    <source>
        <dbReference type="ARBA" id="ARBA00023284"/>
    </source>
</evidence>
<protein>
    <submittedName>
        <fullName evidence="6">TlpA family protein disulfide reductase</fullName>
    </submittedName>
</protein>
<feature type="transmembrane region" description="Helical" evidence="4">
    <location>
        <begin position="115"/>
        <end position="133"/>
    </location>
</feature>
<dbReference type="PANTHER" id="PTHR42852:SF13">
    <property type="entry name" value="PROTEIN DIPZ"/>
    <property type="match status" value="1"/>
</dbReference>
<dbReference type="GO" id="GO:0015036">
    <property type="term" value="F:disulfide oxidoreductase activity"/>
    <property type="evidence" value="ECO:0007669"/>
    <property type="project" value="UniProtKB-ARBA"/>
</dbReference>
<dbReference type="GO" id="GO:0005886">
    <property type="term" value="C:plasma membrane"/>
    <property type="evidence" value="ECO:0007669"/>
    <property type="project" value="InterPro"/>
</dbReference>
<dbReference type="PROSITE" id="PS00194">
    <property type="entry name" value="THIOREDOXIN_1"/>
    <property type="match status" value="1"/>
</dbReference>
<dbReference type="AlphaFoldDB" id="A0A3G2T327"/>
<evidence type="ECO:0000256" key="1">
    <source>
        <dbReference type="ARBA" id="ARBA00004196"/>
    </source>
</evidence>
<reference evidence="6 7" key="1">
    <citation type="submission" date="2018-10" db="EMBL/GenBank/DDBJ databases">
        <title>The complete genome of Acinetobacter wuhouensis strain WCHAW010062.</title>
        <authorList>
            <person name="Hu Y."/>
            <person name="Long H."/>
            <person name="Feng Y."/>
            <person name="Zong Z."/>
        </authorList>
    </citation>
    <scope>NUCLEOTIDE SEQUENCE [LARGE SCALE GENOMIC DNA]</scope>
    <source>
        <strain evidence="6 7">WCHAW010062</strain>
    </source>
</reference>
<keyword evidence="4" id="KW-0472">Membrane</keyword>
<gene>
    <name evidence="6" type="ORF">CDG68_11140</name>
</gene>
<dbReference type="Proteomes" id="UP000279962">
    <property type="component" value="Chromosome"/>
</dbReference>
<sequence length="276" mass="31392">MITTQAIHLGPIMLPWSIMILVLAILISILVCKFSHSYFKVSAAQWTVFNDSIWTAILIGLIAGRIGFVALNLSIYLEHPLDIIKIQDKGFQIYCALFAALAWIYSKNRALTKKFLILAMTIFLVVFAAGRFIHQQIQMQYQQFPEAHLLNLEQKNVELTQFLGKPVVINLWVSWCPPCRREMPILSEAQQKYPNVQFIFINQNEDAKTVQTYLLTHQVDLHNVLLDANGTVAQKTGMYGLPSTLFFDAQGQLVDSHMGEISHAMLQQQIQKLTSK</sequence>
<keyword evidence="4" id="KW-1133">Transmembrane helix</keyword>
<dbReference type="InterPro" id="IPR013766">
    <property type="entry name" value="Thioredoxin_domain"/>
</dbReference>
<dbReference type="GO" id="GO:0017004">
    <property type="term" value="P:cytochrome complex assembly"/>
    <property type="evidence" value="ECO:0007669"/>
    <property type="project" value="UniProtKB-KW"/>
</dbReference>
<dbReference type="CDD" id="cd02966">
    <property type="entry name" value="TlpA_like_family"/>
    <property type="match status" value="1"/>
</dbReference>
<feature type="transmembrane region" description="Helical" evidence="4">
    <location>
        <begin position="89"/>
        <end position="106"/>
    </location>
</feature>
<dbReference type="Pfam" id="PF01790">
    <property type="entry name" value="LGT"/>
    <property type="match status" value="1"/>
</dbReference>
<dbReference type="RefSeq" id="WP_087554152.1">
    <property type="nucleotide sequence ID" value="NZ_CP033133.1"/>
</dbReference>
<dbReference type="SUPFAM" id="SSF52833">
    <property type="entry name" value="Thioredoxin-like"/>
    <property type="match status" value="1"/>
</dbReference>
<feature type="transmembrane region" description="Helical" evidence="4">
    <location>
        <begin position="53"/>
        <end position="77"/>
    </location>
</feature>
<dbReference type="InterPro" id="IPR001640">
    <property type="entry name" value="Lgt"/>
</dbReference>
<dbReference type="InterPro" id="IPR013740">
    <property type="entry name" value="Redoxin"/>
</dbReference>
<keyword evidence="3" id="KW-0676">Redox-active center</keyword>
<keyword evidence="4" id="KW-0812">Transmembrane</keyword>
<dbReference type="GO" id="GO:0030313">
    <property type="term" value="C:cell envelope"/>
    <property type="evidence" value="ECO:0007669"/>
    <property type="project" value="UniProtKB-SubCell"/>
</dbReference>
<dbReference type="InterPro" id="IPR017937">
    <property type="entry name" value="Thioredoxin_CS"/>
</dbReference>
<evidence type="ECO:0000256" key="4">
    <source>
        <dbReference type="SAM" id="Phobius"/>
    </source>
</evidence>
<dbReference type="PANTHER" id="PTHR42852">
    <property type="entry name" value="THIOL:DISULFIDE INTERCHANGE PROTEIN DSBE"/>
    <property type="match status" value="1"/>
</dbReference>
<dbReference type="PROSITE" id="PS51352">
    <property type="entry name" value="THIOREDOXIN_2"/>
    <property type="match status" value="1"/>
</dbReference>
<keyword evidence="2" id="KW-0201">Cytochrome c-type biogenesis</keyword>
<evidence type="ECO:0000259" key="5">
    <source>
        <dbReference type="PROSITE" id="PS51352"/>
    </source>
</evidence>
<evidence type="ECO:0000313" key="6">
    <source>
        <dbReference type="EMBL" id="AYO54156.1"/>
    </source>
</evidence>
<dbReference type="Gene3D" id="3.40.30.10">
    <property type="entry name" value="Glutaredoxin"/>
    <property type="match status" value="1"/>
</dbReference>
<evidence type="ECO:0000313" key="7">
    <source>
        <dbReference type="Proteomes" id="UP000279962"/>
    </source>
</evidence>
<feature type="transmembrane region" description="Helical" evidence="4">
    <location>
        <begin position="12"/>
        <end position="32"/>
    </location>
</feature>
<dbReference type="InterPro" id="IPR036249">
    <property type="entry name" value="Thioredoxin-like_sf"/>
</dbReference>
<evidence type="ECO:0000256" key="2">
    <source>
        <dbReference type="ARBA" id="ARBA00022748"/>
    </source>
</evidence>
<accession>A0A3G2T327</accession>
<name>A0A3G2T327_9GAMM</name>
<feature type="domain" description="Thioredoxin" evidence="5">
    <location>
        <begin position="138"/>
        <end position="275"/>
    </location>
</feature>
<dbReference type="Pfam" id="PF08534">
    <property type="entry name" value="Redoxin"/>
    <property type="match status" value="1"/>
</dbReference>
<dbReference type="InterPro" id="IPR050553">
    <property type="entry name" value="Thioredoxin_ResA/DsbE_sf"/>
</dbReference>
<comment type="subcellular location">
    <subcellularLocation>
        <location evidence="1">Cell envelope</location>
    </subcellularLocation>
</comment>